<dbReference type="EMBL" id="JBHTLK010000125">
    <property type="protein sequence ID" value="MFD1149841.1"/>
    <property type="molecule type" value="Genomic_DNA"/>
</dbReference>
<sequence length="488" mass="54850">MEKQPYPVIDERVLEPLPPKRLFSRNRGRTRAEVPFVPAGHQLVYRTRNLYVLDTTDLPLDSPTVVEASHVSLVDVTADTEVVAEIVIPSRDAANFTLRVAFLCTVTDPVAVVRTGGSDAAAMLAGYLKGHQRIFQLGLDYDLKDINDLRRKLDAQIRAYHTIEPPDFSGLAVTLASVEVMTPTQVAELVAKLREAQQTHTVKTTQLTHDHRLDELELDHRRTRERQDTEHTRSLDAMRREHARDELRKTSEAVGADPVAAIYLAHAAGELNAREVADQLRLLREREIEQDREDLRLAVDHERTQERLRWEAERADALHRQKTELRREVWSREDRRWEIEAEAKRLDAQRVFAHEESRARWEAERADVRREEEWKREDRLLENEAVMKTLRARTEVIQELARHGHLDTANLGPGLDRLITDLLVGAAPALGASEDRAIAPTEPEAPATPTPSGPGAGPGPSSGTGPGPGPGPADADFVDDDRNTKVEA</sequence>
<feature type="region of interest" description="Disordered" evidence="1">
    <location>
        <begin position="222"/>
        <end position="241"/>
    </location>
</feature>
<protein>
    <recommendedName>
        <fullName evidence="4">SPFH domain/Band 7 family protein</fullName>
    </recommendedName>
</protein>
<comment type="caution">
    <text evidence="2">The sequence shown here is derived from an EMBL/GenBank/DDBJ whole genome shotgun (WGS) entry which is preliminary data.</text>
</comment>
<organism evidence="2 3">
    <name type="scientific">Saccharothrix hoggarensis</name>
    <dbReference type="NCBI Taxonomy" id="913853"/>
    <lineage>
        <taxon>Bacteria</taxon>
        <taxon>Bacillati</taxon>
        <taxon>Actinomycetota</taxon>
        <taxon>Actinomycetes</taxon>
        <taxon>Pseudonocardiales</taxon>
        <taxon>Pseudonocardiaceae</taxon>
        <taxon>Saccharothrix</taxon>
    </lineage>
</organism>
<evidence type="ECO:0000313" key="3">
    <source>
        <dbReference type="Proteomes" id="UP001597168"/>
    </source>
</evidence>
<proteinExistence type="predicted"/>
<accession>A0ABW3QYS4</accession>
<dbReference type="Proteomes" id="UP001597168">
    <property type="component" value="Unassembled WGS sequence"/>
</dbReference>
<keyword evidence="3" id="KW-1185">Reference proteome</keyword>
<evidence type="ECO:0000313" key="2">
    <source>
        <dbReference type="EMBL" id="MFD1149841.1"/>
    </source>
</evidence>
<evidence type="ECO:0008006" key="4">
    <source>
        <dbReference type="Google" id="ProtNLM"/>
    </source>
</evidence>
<name>A0ABW3QYS4_9PSEU</name>
<feature type="compositionally biased region" description="Gly residues" evidence="1">
    <location>
        <begin position="454"/>
        <end position="466"/>
    </location>
</feature>
<gene>
    <name evidence="2" type="ORF">ACFQ3T_22140</name>
</gene>
<feature type="region of interest" description="Disordered" evidence="1">
    <location>
        <begin position="436"/>
        <end position="488"/>
    </location>
</feature>
<dbReference type="RefSeq" id="WP_380725395.1">
    <property type="nucleotide sequence ID" value="NZ_JBHTLK010000125.1"/>
</dbReference>
<reference evidence="3" key="1">
    <citation type="journal article" date="2019" name="Int. J. Syst. Evol. Microbiol.">
        <title>The Global Catalogue of Microorganisms (GCM) 10K type strain sequencing project: providing services to taxonomists for standard genome sequencing and annotation.</title>
        <authorList>
            <consortium name="The Broad Institute Genomics Platform"/>
            <consortium name="The Broad Institute Genome Sequencing Center for Infectious Disease"/>
            <person name="Wu L."/>
            <person name="Ma J."/>
        </authorList>
    </citation>
    <scope>NUCLEOTIDE SEQUENCE [LARGE SCALE GENOMIC DNA]</scope>
    <source>
        <strain evidence="3">CCUG 60214</strain>
    </source>
</reference>
<evidence type="ECO:0000256" key="1">
    <source>
        <dbReference type="SAM" id="MobiDB-lite"/>
    </source>
</evidence>